<dbReference type="InterPro" id="IPR029057">
    <property type="entry name" value="PRTase-like"/>
</dbReference>
<proteinExistence type="predicted"/>
<dbReference type="InterPro" id="IPR052036">
    <property type="entry name" value="Hydrolase/PRTase-associated"/>
</dbReference>
<gene>
    <name evidence="2" type="ORF">DFR76_102717</name>
</gene>
<dbReference type="Gene3D" id="3.40.50.2020">
    <property type="match status" value="1"/>
</dbReference>
<name>A0A370IC66_9NOCA</name>
<sequence length="668" mass="73396">MSATPPVLRDIPQPVFHDRREAGRVLAELLEHYRDDPDVVVLGLARGGVPVAWEVAAALHAPVDAMIVRKLGVPGRPEFAFGALGPDGRIVIDDDVVRGLRLTTEQIRGVAREEAGELRRRERAYRDDRPPLSLAGRTVILVDDGLATGSSMFAAVDAVRAAEPKHIVVAVPAAPESTCRQLGALVDEIVCATMPAPFLSVGHAFWDFRQVGDEEVRTLLATPATEVAVDRPDPVAVLREAALAAPAGIPPEDALDDLIGDARIVLIGESSHGTEDFYAARASITRWLIVNKGFHAVAIEGDWPDAYRVDRHVRGDDTDPTAEQALAGFERFPGWMWRNTVVRDFVTWLRLYNDEERHAGRPTAGFYGLDLYSMHRSMHRVIAYLEEVDPVAAERARRRYACFDRTSDNDGQAYGFAAAFGAGPSCQADVVRQLVDLQRNTAAHIRLHDGDALFDALRNAWAVRNAEAYYRAMFGDRVSSWNLRDEHMADTLGALAAHLGHGSRIVVWAHNSHVGDGRASELAAEGQLTLGQLVRERYGKVCVSIGFTTCEGTVTAAGRWDGPAERKAVRPALPSSVEELLHDTGIGSLYLRTDLPAVTEILRRPRLERAIGVIYQPTTERQSHYFHSRFADRYDAVIHIDHTAALTPLDPTEHWLAGVVPETYPSGL</sequence>
<keyword evidence="3" id="KW-1185">Reference proteome</keyword>
<evidence type="ECO:0000313" key="3">
    <source>
        <dbReference type="Proteomes" id="UP000254869"/>
    </source>
</evidence>
<organism evidence="2 3">
    <name type="scientific">Nocardia pseudobrasiliensis</name>
    <dbReference type="NCBI Taxonomy" id="45979"/>
    <lineage>
        <taxon>Bacteria</taxon>
        <taxon>Bacillati</taxon>
        <taxon>Actinomycetota</taxon>
        <taxon>Actinomycetes</taxon>
        <taxon>Mycobacteriales</taxon>
        <taxon>Nocardiaceae</taxon>
        <taxon>Nocardia</taxon>
    </lineage>
</organism>
<dbReference type="PANTHER" id="PTHR31299">
    <property type="entry name" value="ESTERASE, PUTATIVE (AFU_ORTHOLOGUE AFUA_1G05850)-RELATED"/>
    <property type="match status" value="1"/>
</dbReference>
<protein>
    <submittedName>
        <fullName evidence="2">Erythromycin esterase-like protein</fullName>
    </submittedName>
</protein>
<dbReference type="SUPFAM" id="SSF53271">
    <property type="entry name" value="PRTase-like"/>
    <property type="match status" value="1"/>
</dbReference>
<reference evidence="2 3" key="1">
    <citation type="submission" date="2018-07" db="EMBL/GenBank/DDBJ databases">
        <title>Genomic Encyclopedia of Type Strains, Phase IV (KMG-IV): sequencing the most valuable type-strain genomes for metagenomic binning, comparative biology and taxonomic classification.</title>
        <authorList>
            <person name="Goeker M."/>
        </authorList>
    </citation>
    <scope>NUCLEOTIDE SEQUENCE [LARGE SCALE GENOMIC DNA]</scope>
    <source>
        <strain evidence="2 3">DSM 44290</strain>
    </source>
</reference>
<feature type="domain" description="Phosphoribosyltransferase" evidence="1">
    <location>
        <begin position="21"/>
        <end position="176"/>
    </location>
</feature>
<dbReference type="Gene3D" id="3.30.1870.10">
    <property type="entry name" value="EreA-like, domain 2"/>
    <property type="match status" value="1"/>
</dbReference>
<dbReference type="PANTHER" id="PTHR31299:SF0">
    <property type="entry name" value="ESTERASE, PUTATIVE (AFU_ORTHOLOGUE AFUA_1G05850)-RELATED"/>
    <property type="match status" value="1"/>
</dbReference>
<dbReference type="Pfam" id="PF00156">
    <property type="entry name" value="Pribosyltran"/>
    <property type="match status" value="1"/>
</dbReference>
<evidence type="ECO:0000313" key="2">
    <source>
        <dbReference type="EMBL" id="RDI68316.1"/>
    </source>
</evidence>
<dbReference type="InterPro" id="IPR000836">
    <property type="entry name" value="PRTase_dom"/>
</dbReference>
<dbReference type="EMBL" id="QQBC01000002">
    <property type="protein sequence ID" value="RDI68316.1"/>
    <property type="molecule type" value="Genomic_DNA"/>
</dbReference>
<dbReference type="CDD" id="cd06223">
    <property type="entry name" value="PRTases_typeI"/>
    <property type="match status" value="1"/>
</dbReference>
<dbReference type="Pfam" id="PF05139">
    <property type="entry name" value="Erythro_esteras"/>
    <property type="match status" value="1"/>
</dbReference>
<accession>A0A370IC66</accession>
<dbReference type="STRING" id="1210086.GCA_001613105_01293"/>
<dbReference type="Gene3D" id="3.40.1660.10">
    <property type="entry name" value="EreA-like (biosynthetic domain)"/>
    <property type="match status" value="1"/>
</dbReference>
<dbReference type="AlphaFoldDB" id="A0A370IC66"/>
<dbReference type="Gene3D" id="1.20.1440.30">
    <property type="entry name" value="Biosynthetic Protein domain"/>
    <property type="match status" value="1"/>
</dbReference>
<comment type="caution">
    <text evidence="2">The sequence shown here is derived from an EMBL/GenBank/DDBJ whole genome shotgun (WGS) entry which is preliminary data.</text>
</comment>
<dbReference type="InterPro" id="IPR007815">
    <property type="entry name" value="Emycin_Estase"/>
</dbReference>
<dbReference type="GO" id="GO:0046677">
    <property type="term" value="P:response to antibiotic"/>
    <property type="evidence" value="ECO:0007669"/>
    <property type="project" value="InterPro"/>
</dbReference>
<dbReference type="SUPFAM" id="SSF159501">
    <property type="entry name" value="EreA/ChaN-like"/>
    <property type="match status" value="1"/>
</dbReference>
<dbReference type="Gene3D" id="3.30.1310.20">
    <property type="entry name" value="PRTase-like"/>
    <property type="match status" value="1"/>
</dbReference>
<dbReference type="Proteomes" id="UP000254869">
    <property type="component" value="Unassembled WGS sequence"/>
</dbReference>
<dbReference type="CDD" id="cd14728">
    <property type="entry name" value="Ere-like"/>
    <property type="match status" value="1"/>
</dbReference>
<dbReference type="RefSeq" id="WP_067993206.1">
    <property type="nucleotide sequence ID" value="NZ_QQBC01000002.1"/>
</dbReference>
<evidence type="ECO:0000259" key="1">
    <source>
        <dbReference type="Pfam" id="PF00156"/>
    </source>
</evidence>